<reference evidence="2 3" key="1">
    <citation type="journal article" date="2024" name="Proc. Natl. Acad. Sci. U.S.A.">
        <title>The genetic regulatory architecture and epigenomic basis for age-related changes in rattlesnake venom.</title>
        <authorList>
            <person name="Hogan M.P."/>
            <person name="Holding M.L."/>
            <person name="Nystrom G.S."/>
            <person name="Colston T.J."/>
            <person name="Bartlett D.A."/>
            <person name="Mason A.J."/>
            <person name="Ellsworth S.A."/>
            <person name="Rautsaw R.M."/>
            <person name="Lawrence K.C."/>
            <person name="Strickland J.L."/>
            <person name="He B."/>
            <person name="Fraser P."/>
            <person name="Margres M.J."/>
            <person name="Gilbert D.M."/>
            <person name="Gibbs H.L."/>
            <person name="Parkinson C.L."/>
            <person name="Rokyta D.R."/>
        </authorList>
    </citation>
    <scope>NUCLEOTIDE SEQUENCE [LARGE SCALE GENOMIC DNA]</scope>
    <source>
        <strain evidence="2">DRR0105</strain>
    </source>
</reference>
<accession>A0AAW1BT96</accession>
<evidence type="ECO:0000256" key="1">
    <source>
        <dbReference type="SAM" id="SignalP"/>
    </source>
</evidence>
<evidence type="ECO:0000313" key="2">
    <source>
        <dbReference type="EMBL" id="KAK9405203.1"/>
    </source>
</evidence>
<name>A0AAW1BT96_CROAD</name>
<dbReference type="AlphaFoldDB" id="A0AAW1BT96"/>
<keyword evidence="3" id="KW-1185">Reference proteome</keyword>
<dbReference type="EMBL" id="JAOTOJ010000002">
    <property type="protein sequence ID" value="KAK9405203.1"/>
    <property type="molecule type" value="Genomic_DNA"/>
</dbReference>
<organism evidence="2 3">
    <name type="scientific">Crotalus adamanteus</name>
    <name type="common">Eastern diamondback rattlesnake</name>
    <dbReference type="NCBI Taxonomy" id="8729"/>
    <lineage>
        <taxon>Eukaryota</taxon>
        <taxon>Metazoa</taxon>
        <taxon>Chordata</taxon>
        <taxon>Craniata</taxon>
        <taxon>Vertebrata</taxon>
        <taxon>Euteleostomi</taxon>
        <taxon>Lepidosauria</taxon>
        <taxon>Squamata</taxon>
        <taxon>Bifurcata</taxon>
        <taxon>Unidentata</taxon>
        <taxon>Episquamata</taxon>
        <taxon>Toxicofera</taxon>
        <taxon>Serpentes</taxon>
        <taxon>Colubroidea</taxon>
        <taxon>Viperidae</taxon>
        <taxon>Crotalinae</taxon>
        <taxon>Crotalus</taxon>
    </lineage>
</organism>
<feature type="chain" id="PRO_5043463546" evidence="1">
    <location>
        <begin position="23"/>
        <end position="63"/>
    </location>
</feature>
<comment type="caution">
    <text evidence="2">The sequence shown here is derived from an EMBL/GenBank/DDBJ whole genome shotgun (WGS) entry which is preliminary data.</text>
</comment>
<evidence type="ECO:0000313" key="3">
    <source>
        <dbReference type="Proteomes" id="UP001474421"/>
    </source>
</evidence>
<sequence length="63" mass="7307">MKILYLLFTFLFLAFLSEPGNAQRLCLRRGGHCFGYQCPGGFLDLGQLDCPRQFTCCKRTRRK</sequence>
<dbReference type="SUPFAM" id="SSF57392">
    <property type="entry name" value="Defensin-like"/>
    <property type="match status" value="1"/>
</dbReference>
<protein>
    <submittedName>
        <fullName evidence="2">Beta-defensin-like</fullName>
    </submittedName>
</protein>
<proteinExistence type="predicted"/>
<dbReference type="Proteomes" id="UP001474421">
    <property type="component" value="Unassembled WGS sequence"/>
</dbReference>
<keyword evidence="1" id="KW-0732">Signal</keyword>
<feature type="signal peptide" evidence="1">
    <location>
        <begin position="1"/>
        <end position="22"/>
    </location>
</feature>
<gene>
    <name evidence="2" type="ORF">NXF25_003977</name>
</gene>